<evidence type="ECO:0000313" key="2">
    <source>
        <dbReference type="Proteomes" id="UP000218288"/>
    </source>
</evidence>
<dbReference type="OrthoDB" id="8410338at2"/>
<gene>
    <name evidence="1" type="ORF">MPPM_4847</name>
</gene>
<accession>A0A169RGL1</accession>
<organism evidence="1 2">
    <name type="scientific">Methylorubrum populi</name>
    <dbReference type="NCBI Taxonomy" id="223967"/>
    <lineage>
        <taxon>Bacteria</taxon>
        <taxon>Pseudomonadati</taxon>
        <taxon>Pseudomonadota</taxon>
        <taxon>Alphaproteobacteria</taxon>
        <taxon>Hyphomicrobiales</taxon>
        <taxon>Methylobacteriaceae</taxon>
        <taxon>Methylorubrum</taxon>
    </lineage>
</organism>
<reference evidence="1 2" key="1">
    <citation type="journal article" date="2016" name="Genome Announc.">
        <title>Complete Genome Sequence of Methylobacterium populi P-1M, Isolated from Pink-Pigmented Household Biofilm.</title>
        <authorList>
            <person name="Morohoshi T."/>
            <person name="Ikeda T."/>
        </authorList>
    </citation>
    <scope>NUCLEOTIDE SEQUENCE [LARGE SCALE GENOMIC DNA]</scope>
    <source>
        <strain evidence="1 2">P-1M</strain>
    </source>
</reference>
<name>A0A169RGL1_9HYPH</name>
<evidence type="ECO:0000313" key="1">
    <source>
        <dbReference type="EMBL" id="BAU93452.1"/>
    </source>
</evidence>
<sequence length="198" mass="22689">MKDARQMYFVVDFRKEWTRQPYITFWGPESAGYFWSLPMAGRYTAEELDASIGYHTVRRYVPSKGARVGPWERFGVPCEILEAMSVEPDRAGRWKLDLGQGPIVRSSADVRRRLTDFRYVPDRKYKQGNTKMCNTEKQMPWPRTPSPNIASAYDLDWIKDWRARTLGSLQEGKVAHDKAVCADSKSSLSAQALSNGGR</sequence>
<proteinExistence type="predicted"/>
<dbReference type="Proteomes" id="UP000218288">
    <property type="component" value="Chromosome"/>
</dbReference>
<dbReference type="EMBL" id="AP014809">
    <property type="protein sequence ID" value="BAU93452.1"/>
    <property type="molecule type" value="Genomic_DNA"/>
</dbReference>
<dbReference type="AlphaFoldDB" id="A0A169RGL1"/>
<protein>
    <submittedName>
        <fullName evidence="1">Uncharacterized protein</fullName>
    </submittedName>
</protein>